<protein>
    <recommendedName>
        <fullName evidence="6">LysM domain-containing protein</fullName>
    </recommendedName>
</protein>
<evidence type="ECO:0000256" key="2">
    <source>
        <dbReference type="ARBA" id="ARBA00022729"/>
    </source>
</evidence>
<gene>
    <name evidence="7" type="ORF">BO94DRAFT_559374</name>
</gene>
<comment type="caution">
    <text evidence="7">The sequence shown here is derived from an EMBL/GenBank/DDBJ whole genome shotgun (WGS) entry which is preliminary data.</text>
</comment>
<dbReference type="PANTHER" id="PTHR34997">
    <property type="entry name" value="AM15"/>
    <property type="match status" value="1"/>
</dbReference>
<feature type="signal peptide" evidence="5">
    <location>
        <begin position="1"/>
        <end position="21"/>
    </location>
</feature>
<feature type="compositionally biased region" description="Low complexity" evidence="4">
    <location>
        <begin position="112"/>
        <end position="125"/>
    </location>
</feature>
<feature type="domain" description="LysM" evidence="6">
    <location>
        <begin position="229"/>
        <end position="275"/>
    </location>
</feature>
<dbReference type="CDD" id="cd00118">
    <property type="entry name" value="LysM"/>
    <property type="match status" value="4"/>
</dbReference>
<evidence type="ECO:0000313" key="8">
    <source>
        <dbReference type="Proteomes" id="UP000246702"/>
    </source>
</evidence>
<dbReference type="InterPro" id="IPR036779">
    <property type="entry name" value="LysM_dom_sf"/>
</dbReference>
<keyword evidence="3" id="KW-0843">Virulence</keyword>
<name>A0A317VNU9_9EURO</name>
<dbReference type="PANTHER" id="PTHR34997:SF2">
    <property type="entry name" value="LYSM DOMAIN-CONTAINING PROTEIN-RELATED"/>
    <property type="match status" value="1"/>
</dbReference>
<evidence type="ECO:0000256" key="4">
    <source>
        <dbReference type="SAM" id="MobiDB-lite"/>
    </source>
</evidence>
<dbReference type="Proteomes" id="UP000246702">
    <property type="component" value="Unassembled WGS sequence"/>
</dbReference>
<dbReference type="EMBL" id="MSFK01000028">
    <property type="protein sequence ID" value="PWY76006.1"/>
    <property type="molecule type" value="Genomic_DNA"/>
</dbReference>
<dbReference type="RefSeq" id="XP_025464003.1">
    <property type="nucleotide sequence ID" value="XM_025614062.1"/>
</dbReference>
<sequence length="357" mass="37276">MAPISFKAGLFLLPQLHLAWTMTLAPRQQVSCSYESAASSGDTCQTFAAEWGLSVQTFESLNPGVTCPDLVAGQSYCVVGTVSSSGSTTTSSSLTTSTSISSSIISTLSTLSTSSTSSTTSSSSSAPYEPQKTGTVANCDKFYLVELGDSCGKIEAQFDISASEFLDWNPSINSDCTNIPAGYYYCVDVPGATIIPATTTTVPATTTTPADGITTPTPIQTGMVDNCNKFDLVQSGDSCAAIAAKYDIPLSTFYTWNPAVGSSCADLYLGYYVCVDTIGYTAPTTTTSAGNGITTPTPYEPGMVDDCTTFYFVNSGDSCASIASSQGITIADIELWNPKVGTGCTDLWLHEYICVGV</sequence>
<feature type="domain" description="LysM" evidence="6">
    <location>
        <begin position="34"/>
        <end position="78"/>
    </location>
</feature>
<organism evidence="7 8">
    <name type="scientific">Aspergillus sclerotioniger CBS 115572</name>
    <dbReference type="NCBI Taxonomy" id="1450535"/>
    <lineage>
        <taxon>Eukaryota</taxon>
        <taxon>Fungi</taxon>
        <taxon>Dikarya</taxon>
        <taxon>Ascomycota</taxon>
        <taxon>Pezizomycotina</taxon>
        <taxon>Eurotiomycetes</taxon>
        <taxon>Eurotiomycetidae</taxon>
        <taxon>Eurotiales</taxon>
        <taxon>Aspergillaceae</taxon>
        <taxon>Aspergillus</taxon>
        <taxon>Aspergillus subgen. Circumdati</taxon>
    </lineage>
</organism>
<accession>A0A317VNU9</accession>
<dbReference type="InterPro" id="IPR018392">
    <property type="entry name" value="LysM"/>
</dbReference>
<feature type="region of interest" description="Disordered" evidence="4">
    <location>
        <begin position="112"/>
        <end position="132"/>
    </location>
</feature>
<dbReference type="Gene3D" id="3.10.350.10">
    <property type="entry name" value="LysM domain"/>
    <property type="match status" value="4"/>
</dbReference>
<dbReference type="SMART" id="SM00257">
    <property type="entry name" value="LysM"/>
    <property type="match status" value="4"/>
</dbReference>
<evidence type="ECO:0000256" key="1">
    <source>
        <dbReference type="ARBA" id="ARBA00022669"/>
    </source>
</evidence>
<keyword evidence="8" id="KW-1185">Reference proteome</keyword>
<evidence type="ECO:0000256" key="5">
    <source>
        <dbReference type="SAM" id="SignalP"/>
    </source>
</evidence>
<keyword evidence="2 5" id="KW-0732">Signal</keyword>
<dbReference type="GeneID" id="37116205"/>
<feature type="domain" description="LysM" evidence="6">
    <location>
        <begin position="309"/>
        <end position="355"/>
    </location>
</feature>
<feature type="chain" id="PRO_5016287329" description="LysM domain-containing protein" evidence="5">
    <location>
        <begin position="22"/>
        <end position="357"/>
    </location>
</feature>
<evidence type="ECO:0000259" key="6">
    <source>
        <dbReference type="PROSITE" id="PS51782"/>
    </source>
</evidence>
<evidence type="ECO:0000256" key="3">
    <source>
        <dbReference type="ARBA" id="ARBA00023026"/>
    </source>
</evidence>
<dbReference type="Pfam" id="PF01476">
    <property type="entry name" value="LysM"/>
    <property type="match status" value="4"/>
</dbReference>
<dbReference type="SUPFAM" id="SSF54106">
    <property type="entry name" value="LysM domain"/>
    <property type="match status" value="3"/>
</dbReference>
<proteinExistence type="predicted"/>
<dbReference type="OrthoDB" id="5985073at2759"/>
<reference evidence="7 8" key="1">
    <citation type="submission" date="2016-12" db="EMBL/GenBank/DDBJ databases">
        <title>The genomes of Aspergillus section Nigri reveals drivers in fungal speciation.</title>
        <authorList>
            <consortium name="DOE Joint Genome Institute"/>
            <person name="Vesth T.C."/>
            <person name="Nybo J."/>
            <person name="Theobald S."/>
            <person name="Brandl J."/>
            <person name="Frisvad J.C."/>
            <person name="Nielsen K.F."/>
            <person name="Lyhne E.K."/>
            <person name="Kogle M.E."/>
            <person name="Kuo A."/>
            <person name="Riley R."/>
            <person name="Clum A."/>
            <person name="Nolan M."/>
            <person name="Lipzen A."/>
            <person name="Salamov A."/>
            <person name="Henrissat B."/>
            <person name="Wiebenga A."/>
            <person name="De Vries R.P."/>
            <person name="Grigoriev I.V."/>
            <person name="Mortensen U.H."/>
            <person name="Andersen M.R."/>
            <person name="Baker S.E."/>
        </authorList>
    </citation>
    <scope>NUCLEOTIDE SEQUENCE [LARGE SCALE GENOMIC DNA]</scope>
    <source>
        <strain evidence="7 8">CBS 115572</strain>
    </source>
</reference>
<keyword evidence="1" id="KW-0147">Chitin-binding</keyword>
<dbReference type="STRING" id="1450535.A0A317VNU9"/>
<evidence type="ECO:0000313" key="7">
    <source>
        <dbReference type="EMBL" id="PWY76006.1"/>
    </source>
</evidence>
<feature type="domain" description="LysM" evidence="6">
    <location>
        <begin position="141"/>
        <end position="187"/>
    </location>
</feature>
<dbReference type="PROSITE" id="PS51782">
    <property type="entry name" value="LYSM"/>
    <property type="match status" value="4"/>
</dbReference>
<dbReference type="GO" id="GO:0008061">
    <property type="term" value="F:chitin binding"/>
    <property type="evidence" value="ECO:0007669"/>
    <property type="project" value="UniProtKB-KW"/>
</dbReference>
<dbReference type="InterPro" id="IPR052210">
    <property type="entry name" value="LysM1-like"/>
</dbReference>
<dbReference type="AlphaFoldDB" id="A0A317VNU9"/>